<dbReference type="EMBL" id="JAINUG010000268">
    <property type="protein sequence ID" value="KAJ8384604.1"/>
    <property type="molecule type" value="Genomic_DNA"/>
</dbReference>
<feature type="compositionally biased region" description="Low complexity" evidence="5">
    <location>
        <begin position="255"/>
        <end position="267"/>
    </location>
</feature>
<evidence type="ECO:0000256" key="4">
    <source>
        <dbReference type="SAM" id="Coils"/>
    </source>
</evidence>
<dbReference type="PANTHER" id="PTHR28664">
    <property type="entry name" value="TIGHT JUNCTION-ASSOCIATED PROTEIN 1"/>
    <property type="match status" value="1"/>
</dbReference>
<organism evidence="6 7">
    <name type="scientific">Aldrovandia affinis</name>
    <dbReference type="NCBI Taxonomy" id="143900"/>
    <lineage>
        <taxon>Eukaryota</taxon>
        <taxon>Metazoa</taxon>
        <taxon>Chordata</taxon>
        <taxon>Craniata</taxon>
        <taxon>Vertebrata</taxon>
        <taxon>Euteleostomi</taxon>
        <taxon>Actinopterygii</taxon>
        <taxon>Neopterygii</taxon>
        <taxon>Teleostei</taxon>
        <taxon>Notacanthiformes</taxon>
        <taxon>Halosauridae</taxon>
        <taxon>Aldrovandia</taxon>
    </lineage>
</organism>
<protein>
    <submittedName>
        <fullName evidence="6">Uncharacterized protein</fullName>
    </submittedName>
</protein>
<comment type="subcellular location">
    <subcellularLocation>
        <location evidence="1">Membrane</location>
        <topology evidence="1">Peripheral membrane protein</topology>
    </subcellularLocation>
</comment>
<keyword evidence="2" id="KW-0597">Phosphoprotein</keyword>
<dbReference type="Proteomes" id="UP001221898">
    <property type="component" value="Unassembled WGS sequence"/>
</dbReference>
<evidence type="ECO:0000256" key="3">
    <source>
        <dbReference type="ARBA" id="ARBA00023136"/>
    </source>
</evidence>
<feature type="compositionally biased region" description="Polar residues" evidence="5">
    <location>
        <begin position="8"/>
        <end position="18"/>
    </location>
</feature>
<keyword evidence="7" id="KW-1185">Reference proteome</keyword>
<evidence type="ECO:0000256" key="2">
    <source>
        <dbReference type="ARBA" id="ARBA00022553"/>
    </source>
</evidence>
<evidence type="ECO:0000256" key="1">
    <source>
        <dbReference type="ARBA" id="ARBA00004170"/>
    </source>
</evidence>
<dbReference type="GO" id="GO:0016020">
    <property type="term" value="C:membrane"/>
    <property type="evidence" value="ECO:0007669"/>
    <property type="project" value="UniProtKB-SubCell"/>
</dbReference>
<dbReference type="AlphaFoldDB" id="A0AAD7RI16"/>
<feature type="compositionally biased region" description="Gly residues" evidence="5">
    <location>
        <begin position="118"/>
        <end position="128"/>
    </location>
</feature>
<feature type="compositionally biased region" description="Basic and acidic residues" evidence="5">
    <location>
        <begin position="131"/>
        <end position="143"/>
    </location>
</feature>
<dbReference type="PANTHER" id="PTHR28664:SF3">
    <property type="entry name" value="TIGHT JUNCTION-ASSOCIATED PROTEIN 1"/>
    <property type="match status" value="1"/>
</dbReference>
<feature type="region of interest" description="Disordered" evidence="5">
    <location>
        <begin position="728"/>
        <end position="767"/>
    </location>
</feature>
<proteinExistence type="predicted"/>
<feature type="compositionally biased region" description="Polar residues" evidence="5">
    <location>
        <begin position="166"/>
        <end position="183"/>
    </location>
</feature>
<feature type="compositionally biased region" description="Basic residues" evidence="5">
    <location>
        <begin position="234"/>
        <end position="244"/>
    </location>
</feature>
<feature type="compositionally biased region" description="Basic and acidic residues" evidence="5">
    <location>
        <begin position="359"/>
        <end position="370"/>
    </location>
</feature>
<accession>A0AAD7RI16</accession>
<dbReference type="InterPro" id="IPR043441">
    <property type="entry name" value="Tjap1/BEGAIN"/>
</dbReference>
<evidence type="ECO:0000313" key="7">
    <source>
        <dbReference type="Proteomes" id="UP001221898"/>
    </source>
</evidence>
<feature type="region of interest" description="Disordered" evidence="5">
    <location>
        <begin position="166"/>
        <end position="388"/>
    </location>
</feature>
<keyword evidence="3" id="KW-0472">Membrane</keyword>
<evidence type="ECO:0000256" key="5">
    <source>
        <dbReference type="SAM" id="MobiDB-lite"/>
    </source>
</evidence>
<feature type="region of interest" description="Disordered" evidence="5">
    <location>
        <begin position="70"/>
        <end position="143"/>
    </location>
</feature>
<feature type="coiled-coil region" evidence="4">
    <location>
        <begin position="429"/>
        <end position="514"/>
    </location>
</feature>
<name>A0AAD7RI16_9TELE</name>
<evidence type="ECO:0000313" key="6">
    <source>
        <dbReference type="EMBL" id="KAJ8384604.1"/>
    </source>
</evidence>
<sequence length="802" mass="88360">MDGKGRLTRTQHSQSCTDISKHRRDFEEEEDDEEDAVPLLGEGCCLYKSPSLERSLASGGNLEIYLESGNPEKTMSSIKLPSKSILKKKQGQGGRAGEPGNFRKVKSMEALSSRDEGTGPGSWGGGAGRLRPNEKDLENKKEEARKNLVKEKLQFSAFLNEITRQVLSPSRLSSLGVTNTQRPSRAGSASLKSSKSPREERQVVWQEEGMSRQQRNKPGSPDSMVSSAQSYSSRHSHSSQHSHPRPSSGTPQLQHHTSGSHTDGSTSPENISWLGGQRQDLMGGKRHPGGSKPLLTDGTNTSPELSPSLPRHSYSHSQSDSHEHHQHNYGSTHHSPVHPKPAHHPTAQRSTSPRVSVTPERESRSSKSDSSRNTASPCPGEPPQSGYTFTEEQLKDVTFEVNRIQFLQKQNEELHHSLLQTAMRMESMEAEFKANHQQLEADMQRTQAELVSLKDKFKRLQDNYSTTQQANHLLEKKLHLVDVDGERVRLNQRILELTNQLATAQTTIQSLENINVPSLLQEALGKQYEAEEAANQLLLPVAPPPAQFMDNELYNKVLVTGDDQVLGPVLAEEESDWSEAGRGSKGSGGGQQNITAFLPWKQEQGWWVGPERARGGDGDMGSDSEGNEEFRRHPPPHSLQIPHLQFTMHPETLPVPTTDVSLARFRSSPEGPPSRVLSDDLEICSTGTRQHHAGPATLKSTEAIMDLHRPRGGAVGDANEDDVICDWRKRNSKGSGDGDGDDGDGGDRGGDAADGFESGTSLHSYQPAPRVMSHLVRQLQPMEVETRGWVVEEVLNGERTQL</sequence>
<comment type="caution">
    <text evidence="6">The sequence shown here is derived from an EMBL/GenBank/DDBJ whole genome shotgun (WGS) entry which is preliminary data.</text>
</comment>
<reference evidence="6" key="1">
    <citation type="journal article" date="2023" name="Science">
        <title>Genome structures resolve the early diversification of teleost fishes.</title>
        <authorList>
            <person name="Parey E."/>
            <person name="Louis A."/>
            <person name="Montfort J."/>
            <person name="Bouchez O."/>
            <person name="Roques C."/>
            <person name="Iampietro C."/>
            <person name="Lluch J."/>
            <person name="Castinel A."/>
            <person name="Donnadieu C."/>
            <person name="Desvignes T."/>
            <person name="Floi Bucao C."/>
            <person name="Jouanno E."/>
            <person name="Wen M."/>
            <person name="Mejri S."/>
            <person name="Dirks R."/>
            <person name="Jansen H."/>
            <person name="Henkel C."/>
            <person name="Chen W.J."/>
            <person name="Zahm M."/>
            <person name="Cabau C."/>
            <person name="Klopp C."/>
            <person name="Thompson A.W."/>
            <person name="Robinson-Rechavi M."/>
            <person name="Braasch I."/>
            <person name="Lecointre G."/>
            <person name="Bobe J."/>
            <person name="Postlethwait J.H."/>
            <person name="Berthelot C."/>
            <person name="Roest Crollius H."/>
            <person name="Guiguen Y."/>
        </authorList>
    </citation>
    <scope>NUCLEOTIDE SEQUENCE</scope>
    <source>
        <strain evidence="6">NC1722</strain>
    </source>
</reference>
<feature type="region of interest" description="Disordered" evidence="5">
    <location>
        <begin position="610"/>
        <end position="641"/>
    </location>
</feature>
<feature type="region of interest" description="Disordered" evidence="5">
    <location>
        <begin position="1"/>
        <end position="37"/>
    </location>
</feature>
<feature type="region of interest" description="Disordered" evidence="5">
    <location>
        <begin position="573"/>
        <end position="593"/>
    </location>
</feature>
<dbReference type="GO" id="GO:0005802">
    <property type="term" value="C:trans-Golgi network"/>
    <property type="evidence" value="ECO:0007669"/>
    <property type="project" value="TreeGrafter"/>
</dbReference>
<gene>
    <name evidence="6" type="ORF">AAFF_G00200410</name>
</gene>
<dbReference type="GO" id="GO:0007030">
    <property type="term" value="P:Golgi organization"/>
    <property type="evidence" value="ECO:0007669"/>
    <property type="project" value="TreeGrafter"/>
</dbReference>
<keyword evidence="4" id="KW-0175">Coiled coil</keyword>
<feature type="compositionally biased region" description="Acidic residues" evidence="5">
    <location>
        <begin position="27"/>
        <end position="36"/>
    </location>
</feature>